<accession>A0A182F2J6</accession>
<dbReference type="InterPro" id="IPR029058">
    <property type="entry name" value="AB_hydrolase_fold"/>
</dbReference>
<dbReference type="GO" id="GO:0051723">
    <property type="term" value="F:protein methylesterase activity"/>
    <property type="evidence" value="ECO:0007669"/>
    <property type="project" value="UniProtKB-EC"/>
</dbReference>
<dbReference type="EnsemblMetazoa" id="AALB000678-RA">
    <property type="protein sequence ID" value="AALB000678-PA"/>
    <property type="gene ID" value="AALB000678"/>
</dbReference>
<dbReference type="RefSeq" id="XP_035773440.1">
    <property type="nucleotide sequence ID" value="XM_035917547.1"/>
</dbReference>
<keyword evidence="2 5" id="KW-0719">Serine esterase</keyword>
<evidence type="ECO:0000313" key="8">
    <source>
        <dbReference type="EnsemblMetazoa" id="AALB000678-PA"/>
    </source>
</evidence>
<dbReference type="SUPFAM" id="SSF53474">
    <property type="entry name" value="alpha/beta-Hydrolases"/>
    <property type="match status" value="1"/>
</dbReference>
<feature type="domain" description="AB hydrolase-1" evidence="7">
    <location>
        <begin position="74"/>
        <end position="382"/>
    </location>
</feature>
<dbReference type="PANTHER" id="PTHR14189">
    <property type="entry name" value="PROTEIN PHOSPHATASE METHYLESTERASE-1 RELATED"/>
    <property type="match status" value="1"/>
</dbReference>
<name>A0A182F2J6_ANOAL</name>
<keyword evidence="9" id="KW-1185">Reference proteome</keyword>
<dbReference type="Pfam" id="PF12697">
    <property type="entry name" value="Abhydrolase_6"/>
    <property type="match status" value="1"/>
</dbReference>
<dbReference type="STRING" id="7167.A0A182F2J6"/>
<dbReference type="KEGG" id="aali:118456627"/>
<dbReference type="InterPro" id="IPR016812">
    <property type="entry name" value="PPase_methylesterase_euk"/>
</dbReference>
<sequence length="408" mass="44987">MSNLQRVMMKSKLPPMCPNPRFPKPSDRGYRRQTDYNPLMWDAFFAEKKDVETGQGKFRVYLSAATAEIGAPLLVLLHGGGFSALSWALFSSEITKLIHCQCLAIDIRGHGDTYTVEEDDLSSDRLATDVGEVIKAMYGESPPPIILMGHSMGGAICVHAANMYALPSLIGMVVIDVVEGTALEALASMQSFLRSRPTTFKSIQHAIEWCVRSGQVRNVDSARVSMPGQIINIETKQLATNELPLPEEQTVREKPDFKHPMAIAEDAETTQTPTTPTEEEAKSAPLSPPSPPKSTGAGAVSLRKYAWRIDLSKSEKYWEGWFSGLSQKFLDVHVPKLLLLAGIDNLDRALTVGQMQGKFQLQVLARCGHAVHEDRPHEVAEVIATYLIRNRFAQATGDGQFLKHMPAC</sequence>
<evidence type="ECO:0000256" key="6">
    <source>
        <dbReference type="SAM" id="MobiDB-lite"/>
    </source>
</evidence>
<dbReference type="OrthoDB" id="194865at2759"/>
<dbReference type="Proteomes" id="UP000069272">
    <property type="component" value="Chromosome 2L"/>
</dbReference>
<reference evidence="8" key="2">
    <citation type="submission" date="2022-08" db="UniProtKB">
        <authorList>
            <consortium name="EnsemblMetazoa"/>
        </authorList>
    </citation>
    <scope>IDENTIFICATION</scope>
    <source>
        <strain evidence="8">STECLA/ALBI9_A</strain>
    </source>
</reference>
<reference evidence="8 9" key="1">
    <citation type="journal article" date="2017" name="G3 (Bethesda)">
        <title>The Physical Genome Mapping of Anopheles albimanus Corrected Scaffold Misassemblies and Identified Interarm Rearrangements in Genus Anopheles.</title>
        <authorList>
            <person name="Artemov G.N."/>
            <person name="Peery A.N."/>
            <person name="Jiang X."/>
            <person name="Tu Z."/>
            <person name="Stegniy V.N."/>
            <person name="Sharakhova M.V."/>
            <person name="Sharakhov I.V."/>
        </authorList>
    </citation>
    <scope>NUCLEOTIDE SEQUENCE [LARGE SCALE GENOMIC DNA]</scope>
    <source>
        <strain evidence="8 9">ALBI9_A</strain>
    </source>
</reference>
<proteinExistence type="inferred from homology"/>
<comment type="function">
    <text evidence="5">Demethylates proteins that have been reversibly carboxymethylated.</text>
</comment>
<dbReference type="InterPro" id="IPR000073">
    <property type="entry name" value="AB_hydrolase_1"/>
</dbReference>
<dbReference type="PIRSF" id="PIRSF022950">
    <property type="entry name" value="PPase_methylesterase_euk"/>
    <property type="match status" value="1"/>
</dbReference>
<evidence type="ECO:0000256" key="4">
    <source>
        <dbReference type="ARBA" id="ARBA00049203"/>
    </source>
</evidence>
<comment type="catalytic activity">
    <reaction evidence="4">
        <text>[phosphatase 2A protein]-C-terminal L-leucine methyl ester + H2O = [phosphatase 2A protein]-C-terminal L-leucine + methanol + H(+)</text>
        <dbReference type="Rhea" id="RHEA:48548"/>
        <dbReference type="Rhea" id="RHEA-COMP:12134"/>
        <dbReference type="Rhea" id="RHEA-COMP:12135"/>
        <dbReference type="ChEBI" id="CHEBI:15377"/>
        <dbReference type="ChEBI" id="CHEBI:15378"/>
        <dbReference type="ChEBI" id="CHEBI:17790"/>
        <dbReference type="ChEBI" id="CHEBI:90516"/>
        <dbReference type="ChEBI" id="CHEBI:90517"/>
        <dbReference type="EC" id="3.1.1.89"/>
    </reaction>
</comment>
<protein>
    <recommendedName>
        <fullName evidence="5">Protein phosphatase methylesterase 1</fullName>
        <shortName evidence="5">PME-1</shortName>
        <ecNumber evidence="5">3.1.1.-</ecNumber>
    </recommendedName>
</protein>
<dbReference type="AlphaFoldDB" id="A0A182F2J6"/>
<dbReference type="PANTHER" id="PTHR14189:SF0">
    <property type="entry name" value="PROTEIN PHOSPHATASE METHYLESTERASE 1"/>
    <property type="match status" value="1"/>
</dbReference>
<dbReference type="VEuPathDB" id="VectorBase:AALB20_035262"/>
<dbReference type="EC" id="3.1.1.-" evidence="5"/>
<dbReference type="Gene3D" id="3.40.50.1820">
    <property type="entry name" value="alpha/beta hydrolase"/>
    <property type="match status" value="1"/>
</dbReference>
<dbReference type="VEuPathDB" id="VectorBase:AALB000678"/>
<comment type="similarity">
    <text evidence="1 5">Belongs to the AB hydrolase superfamily.</text>
</comment>
<organism evidence="8 9">
    <name type="scientific">Anopheles albimanus</name>
    <name type="common">New world malaria mosquito</name>
    <dbReference type="NCBI Taxonomy" id="7167"/>
    <lineage>
        <taxon>Eukaryota</taxon>
        <taxon>Metazoa</taxon>
        <taxon>Ecdysozoa</taxon>
        <taxon>Arthropoda</taxon>
        <taxon>Hexapoda</taxon>
        <taxon>Insecta</taxon>
        <taxon>Pterygota</taxon>
        <taxon>Neoptera</taxon>
        <taxon>Endopterygota</taxon>
        <taxon>Diptera</taxon>
        <taxon>Nematocera</taxon>
        <taxon>Culicoidea</taxon>
        <taxon>Culicidae</taxon>
        <taxon>Anophelinae</taxon>
        <taxon>Anopheles</taxon>
    </lineage>
</organism>
<feature type="region of interest" description="Disordered" evidence="6">
    <location>
        <begin position="264"/>
        <end position="298"/>
    </location>
</feature>
<dbReference type="GeneID" id="118456627"/>
<evidence type="ECO:0000256" key="2">
    <source>
        <dbReference type="ARBA" id="ARBA00022487"/>
    </source>
</evidence>
<evidence type="ECO:0000259" key="7">
    <source>
        <dbReference type="Pfam" id="PF12697"/>
    </source>
</evidence>
<evidence type="ECO:0000256" key="5">
    <source>
        <dbReference type="PIRNR" id="PIRNR022950"/>
    </source>
</evidence>
<evidence type="ECO:0000256" key="1">
    <source>
        <dbReference type="ARBA" id="ARBA00008645"/>
    </source>
</evidence>
<evidence type="ECO:0000256" key="3">
    <source>
        <dbReference type="ARBA" id="ARBA00022801"/>
    </source>
</evidence>
<keyword evidence="3 5" id="KW-0378">Hydrolase</keyword>
<evidence type="ECO:0000313" key="9">
    <source>
        <dbReference type="Proteomes" id="UP000069272"/>
    </source>
</evidence>